<keyword evidence="2" id="KW-0547">Nucleotide-binding</keyword>
<dbReference type="GO" id="GO:0005524">
    <property type="term" value="F:ATP binding"/>
    <property type="evidence" value="ECO:0007669"/>
    <property type="project" value="UniProtKB-KW"/>
</dbReference>
<evidence type="ECO:0000259" key="7">
    <source>
        <dbReference type="PROSITE" id="PS51194"/>
    </source>
</evidence>
<dbReference type="Proteomes" id="UP000290288">
    <property type="component" value="Unassembled WGS sequence"/>
</dbReference>
<dbReference type="InterPro" id="IPR027417">
    <property type="entry name" value="P-loop_NTPase"/>
</dbReference>
<organism evidence="8 9">
    <name type="scientific">Candolleomyces aberdarensis</name>
    <dbReference type="NCBI Taxonomy" id="2316362"/>
    <lineage>
        <taxon>Eukaryota</taxon>
        <taxon>Fungi</taxon>
        <taxon>Dikarya</taxon>
        <taxon>Basidiomycota</taxon>
        <taxon>Agaricomycotina</taxon>
        <taxon>Agaricomycetes</taxon>
        <taxon>Agaricomycetidae</taxon>
        <taxon>Agaricales</taxon>
        <taxon>Agaricineae</taxon>
        <taxon>Psathyrellaceae</taxon>
        <taxon>Candolleomyces</taxon>
    </lineage>
</organism>
<accession>A0A4Q2DGC9</accession>
<dbReference type="PANTHER" id="PTHR18934:SF136">
    <property type="entry name" value="ATP-DEPENDENT RNA HELICASE DHX35-RELATED"/>
    <property type="match status" value="1"/>
</dbReference>
<gene>
    <name evidence="8" type="ORF">EST38_g7749</name>
</gene>
<dbReference type="SUPFAM" id="SSF52540">
    <property type="entry name" value="P-loop containing nucleoside triphosphate hydrolases"/>
    <property type="match status" value="1"/>
</dbReference>
<dbReference type="FunFam" id="3.40.50.300:FF:000145">
    <property type="entry name" value="probable ATP-dependent RNA helicase DHX40"/>
    <property type="match status" value="1"/>
</dbReference>
<keyword evidence="9" id="KW-1185">Reference proteome</keyword>
<dbReference type="Gene3D" id="1.20.120.1080">
    <property type="match status" value="1"/>
</dbReference>
<dbReference type="PROSITE" id="PS51194">
    <property type="entry name" value="HELICASE_CTER"/>
    <property type="match status" value="1"/>
</dbReference>
<dbReference type="Pfam" id="PF21010">
    <property type="entry name" value="HA2_C"/>
    <property type="match status" value="1"/>
</dbReference>
<dbReference type="CDD" id="cd18791">
    <property type="entry name" value="SF2_C_RHA"/>
    <property type="match status" value="1"/>
</dbReference>
<evidence type="ECO:0000256" key="1">
    <source>
        <dbReference type="ARBA" id="ARBA00012552"/>
    </source>
</evidence>
<evidence type="ECO:0000313" key="9">
    <source>
        <dbReference type="Proteomes" id="UP000290288"/>
    </source>
</evidence>
<comment type="catalytic activity">
    <reaction evidence="6">
        <text>ATP + H2O = ADP + phosphate + H(+)</text>
        <dbReference type="Rhea" id="RHEA:13065"/>
        <dbReference type="ChEBI" id="CHEBI:15377"/>
        <dbReference type="ChEBI" id="CHEBI:15378"/>
        <dbReference type="ChEBI" id="CHEBI:30616"/>
        <dbReference type="ChEBI" id="CHEBI:43474"/>
        <dbReference type="ChEBI" id="CHEBI:456216"/>
        <dbReference type="EC" id="3.6.4.13"/>
    </reaction>
</comment>
<evidence type="ECO:0000256" key="5">
    <source>
        <dbReference type="ARBA" id="ARBA00022840"/>
    </source>
</evidence>
<keyword evidence="4" id="KW-0347">Helicase</keyword>
<dbReference type="InterPro" id="IPR007502">
    <property type="entry name" value="Helicase-assoc_dom"/>
</dbReference>
<dbReference type="GO" id="GO:0003724">
    <property type="term" value="F:RNA helicase activity"/>
    <property type="evidence" value="ECO:0007669"/>
    <property type="project" value="UniProtKB-EC"/>
</dbReference>
<dbReference type="PANTHER" id="PTHR18934">
    <property type="entry name" value="ATP-DEPENDENT RNA HELICASE"/>
    <property type="match status" value="1"/>
</dbReference>
<dbReference type="GO" id="GO:0016787">
    <property type="term" value="F:hydrolase activity"/>
    <property type="evidence" value="ECO:0007669"/>
    <property type="project" value="UniProtKB-KW"/>
</dbReference>
<dbReference type="Pfam" id="PF00271">
    <property type="entry name" value="Helicase_C"/>
    <property type="match status" value="1"/>
</dbReference>
<dbReference type="InterPro" id="IPR001650">
    <property type="entry name" value="Helicase_C-like"/>
</dbReference>
<keyword evidence="5" id="KW-0067">ATP-binding</keyword>
<dbReference type="SMART" id="SM00847">
    <property type="entry name" value="HA2"/>
    <property type="match status" value="1"/>
</dbReference>
<dbReference type="OrthoDB" id="10253254at2759"/>
<dbReference type="GO" id="GO:0003723">
    <property type="term" value="F:RNA binding"/>
    <property type="evidence" value="ECO:0007669"/>
    <property type="project" value="TreeGrafter"/>
</dbReference>
<dbReference type="Gene3D" id="3.40.50.300">
    <property type="entry name" value="P-loop containing nucleotide triphosphate hydrolases"/>
    <property type="match status" value="1"/>
</dbReference>
<dbReference type="STRING" id="2316362.A0A4Q2DGC9"/>
<name>A0A4Q2DGC9_9AGAR</name>
<dbReference type="GO" id="GO:0071013">
    <property type="term" value="C:catalytic step 2 spliceosome"/>
    <property type="evidence" value="ECO:0007669"/>
    <property type="project" value="TreeGrafter"/>
</dbReference>
<dbReference type="EC" id="3.6.4.13" evidence="1"/>
<dbReference type="AlphaFoldDB" id="A0A4Q2DGC9"/>
<evidence type="ECO:0000256" key="2">
    <source>
        <dbReference type="ARBA" id="ARBA00022741"/>
    </source>
</evidence>
<reference evidence="8 9" key="1">
    <citation type="submission" date="2019-01" db="EMBL/GenBank/DDBJ databases">
        <title>Draft genome sequence of Psathyrella aberdarensis IHI B618.</title>
        <authorList>
            <person name="Buettner E."/>
            <person name="Kellner H."/>
        </authorList>
    </citation>
    <scope>NUCLEOTIDE SEQUENCE [LARGE SCALE GENOMIC DNA]</scope>
    <source>
        <strain evidence="8 9">IHI B618</strain>
    </source>
</reference>
<protein>
    <recommendedName>
        <fullName evidence="1">RNA helicase</fullName>
        <ecNumber evidence="1">3.6.4.13</ecNumber>
    </recommendedName>
</protein>
<comment type="caution">
    <text evidence="8">The sequence shown here is derived from an EMBL/GenBank/DDBJ whole genome shotgun (WGS) entry which is preliminary data.</text>
</comment>
<sequence>MDANSFLNYFTTGDSSNEAVIVSLEGRMFPVQLSYADEPIPNFVDRSAQLAWNIHLQGSPGDVLIFLPGREDIELCVAELAERIPSLPPSARRMELVPLYAGLTTEEQLRAFASTERGKRKVVISTNIAEASVTIDGIRYVIDCGLVKIRVYSPTTAVSSLIVVPTSKASAAQRAGRAGRTSNGVCYRLYTKAAYDALPSTTPPELSRTDLTSIVLQLKALGIDDLMRFEWITSPPSLTVLKAYDTLCTSGLITDMNHLTAIGSKIAECPLEYNIARMLKLFASKDFTCGEEILTIAAMISVQDVFIIPEGAPGALAELERRKFTAEEGDHLTLLNDLEHSSIFSVIHP</sequence>
<proteinExistence type="predicted"/>
<dbReference type="SMART" id="SM00490">
    <property type="entry name" value="HELICc"/>
    <property type="match status" value="1"/>
</dbReference>
<evidence type="ECO:0000256" key="4">
    <source>
        <dbReference type="ARBA" id="ARBA00022806"/>
    </source>
</evidence>
<evidence type="ECO:0000256" key="6">
    <source>
        <dbReference type="ARBA" id="ARBA00047984"/>
    </source>
</evidence>
<keyword evidence="3" id="KW-0378">Hydrolase</keyword>
<evidence type="ECO:0000313" key="8">
    <source>
        <dbReference type="EMBL" id="RXW18111.1"/>
    </source>
</evidence>
<evidence type="ECO:0000256" key="3">
    <source>
        <dbReference type="ARBA" id="ARBA00022801"/>
    </source>
</evidence>
<dbReference type="EMBL" id="SDEE01000290">
    <property type="protein sequence ID" value="RXW18111.1"/>
    <property type="molecule type" value="Genomic_DNA"/>
</dbReference>
<feature type="domain" description="Helicase C-terminal" evidence="7">
    <location>
        <begin position="49"/>
        <end position="222"/>
    </location>
</feature>